<gene>
    <name evidence="1" type="ORF">AE233_01319</name>
</gene>
<dbReference type="Proteomes" id="UP000280270">
    <property type="component" value="Unassembled WGS sequence"/>
</dbReference>
<protein>
    <recommendedName>
        <fullName evidence="3">Dihydroorotate dehydrogenase (Quinone)</fullName>
    </recommendedName>
</protein>
<evidence type="ECO:0000313" key="1">
    <source>
        <dbReference type="EMBL" id="RKC01063.1"/>
    </source>
</evidence>
<sequence length="118" mass="14141">MIIMDDYYKGFEGYPEIDFYTYINGEKTGIEMWEGYFDKIMNELSPVDGKWVSLAYYYHLDEGWYDESPWVIPDNKKALEQFETIDIKVLDNVTQEIMMKLIKLLKDNLDSEIFIEYS</sequence>
<evidence type="ECO:0000313" key="2">
    <source>
        <dbReference type="Proteomes" id="UP000280270"/>
    </source>
</evidence>
<reference evidence="1 2" key="1">
    <citation type="journal article" date="2018" name="BMC Genomics">
        <title>Genes significantly associated with lineage II food isolates of Listeria monocytogenes.</title>
        <authorList>
            <person name="Pirone-Davies C."/>
            <person name="Chen Y."/>
            <person name="Pightling A."/>
            <person name="Ryan G."/>
            <person name="Wang Y."/>
            <person name="Yao K."/>
            <person name="Hoffmann M."/>
            <person name="Allard M.W."/>
        </authorList>
    </citation>
    <scope>NUCLEOTIDE SEQUENCE [LARGE SCALE GENOMIC DNA]</scope>
    <source>
        <strain evidence="1 2">CFSAN028761</strain>
    </source>
</reference>
<dbReference type="AlphaFoldDB" id="A0AB37NQ27"/>
<comment type="caution">
    <text evidence="1">The sequence shown here is derived from an EMBL/GenBank/DDBJ whole genome shotgun (WGS) entry which is preliminary data.</text>
</comment>
<evidence type="ECO:0008006" key="3">
    <source>
        <dbReference type="Google" id="ProtNLM"/>
    </source>
</evidence>
<proteinExistence type="predicted"/>
<name>A0AB37NQ27_LISMN</name>
<organism evidence="1 2">
    <name type="scientific">Listeria monocytogenes</name>
    <dbReference type="NCBI Taxonomy" id="1639"/>
    <lineage>
        <taxon>Bacteria</taxon>
        <taxon>Bacillati</taxon>
        <taxon>Bacillota</taxon>
        <taxon>Bacilli</taxon>
        <taxon>Bacillales</taxon>
        <taxon>Listeriaceae</taxon>
        <taxon>Listeria</taxon>
    </lineage>
</organism>
<dbReference type="EMBL" id="QUQA01000010">
    <property type="protein sequence ID" value="RKC01063.1"/>
    <property type="molecule type" value="Genomic_DNA"/>
</dbReference>
<accession>A0AB37NQ27</accession>